<sequence>MEITYNLSEIDAVAEQLLNHAQSKVILFDAPMGAGKTTLIKALCKQLGVIDAITSPTFSLVNEYKGVQTDVMHFDLYRIEHSEQLYDIGFEDYLIKNAFQLIEWPEFSKPFLSEYQEVSIEIIDSNTRKLSLKPLQNTQ</sequence>
<evidence type="ECO:0000256" key="2">
    <source>
        <dbReference type="ARBA" id="ARBA00007599"/>
    </source>
</evidence>
<evidence type="ECO:0000256" key="4">
    <source>
        <dbReference type="ARBA" id="ARBA00022490"/>
    </source>
</evidence>
<evidence type="ECO:0000256" key="10">
    <source>
        <dbReference type="ARBA" id="ARBA00032441"/>
    </source>
</evidence>
<comment type="similarity">
    <text evidence="2">Belongs to the TsaE family.</text>
</comment>
<evidence type="ECO:0000256" key="5">
    <source>
        <dbReference type="ARBA" id="ARBA00022694"/>
    </source>
</evidence>
<evidence type="ECO:0000256" key="8">
    <source>
        <dbReference type="ARBA" id="ARBA00022840"/>
    </source>
</evidence>
<dbReference type="Gene3D" id="3.40.50.300">
    <property type="entry name" value="P-loop containing nucleotide triphosphate hydrolases"/>
    <property type="match status" value="1"/>
</dbReference>
<dbReference type="SUPFAM" id="SSF52540">
    <property type="entry name" value="P-loop containing nucleoside triphosphate hydrolases"/>
    <property type="match status" value="1"/>
</dbReference>
<dbReference type="NCBIfam" id="TIGR00150">
    <property type="entry name" value="T6A_YjeE"/>
    <property type="match status" value="1"/>
</dbReference>
<dbReference type="EMBL" id="QKZR01000007">
    <property type="protein sequence ID" value="PZX37071.1"/>
    <property type="molecule type" value="Genomic_DNA"/>
</dbReference>
<evidence type="ECO:0000256" key="3">
    <source>
        <dbReference type="ARBA" id="ARBA00019010"/>
    </source>
</evidence>
<organism evidence="11 12">
    <name type="scientific">Nonlabens dokdonensis</name>
    <dbReference type="NCBI Taxonomy" id="328515"/>
    <lineage>
        <taxon>Bacteria</taxon>
        <taxon>Pseudomonadati</taxon>
        <taxon>Bacteroidota</taxon>
        <taxon>Flavobacteriia</taxon>
        <taxon>Flavobacteriales</taxon>
        <taxon>Flavobacteriaceae</taxon>
        <taxon>Nonlabens</taxon>
    </lineage>
</organism>
<evidence type="ECO:0000256" key="1">
    <source>
        <dbReference type="ARBA" id="ARBA00004496"/>
    </source>
</evidence>
<evidence type="ECO:0000256" key="7">
    <source>
        <dbReference type="ARBA" id="ARBA00022741"/>
    </source>
</evidence>
<keyword evidence="9" id="KW-0460">Magnesium</keyword>
<comment type="caution">
    <text evidence="11">The sequence shown here is derived from an EMBL/GenBank/DDBJ whole genome shotgun (WGS) entry which is preliminary data.</text>
</comment>
<keyword evidence="6" id="KW-0479">Metal-binding</keyword>
<reference evidence="11 12" key="1">
    <citation type="submission" date="2018-06" db="EMBL/GenBank/DDBJ databases">
        <title>Genomic Encyclopedia of Archaeal and Bacterial Type Strains, Phase II (KMG-II): from individual species to whole genera.</title>
        <authorList>
            <person name="Goeker M."/>
        </authorList>
    </citation>
    <scope>NUCLEOTIDE SEQUENCE [LARGE SCALE GENOMIC DNA]</scope>
    <source>
        <strain evidence="11 12">DSM 17205</strain>
    </source>
</reference>
<dbReference type="PANTHER" id="PTHR33540:SF2">
    <property type="entry name" value="TRNA THREONYLCARBAMOYLADENOSINE BIOSYNTHESIS PROTEIN TSAE"/>
    <property type="match status" value="1"/>
</dbReference>
<dbReference type="InterPro" id="IPR027417">
    <property type="entry name" value="P-loop_NTPase"/>
</dbReference>
<keyword evidence="12" id="KW-1185">Reference proteome</keyword>
<evidence type="ECO:0000313" key="12">
    <source>
        <dbReference type="Proteomes" id="UP000248584"/>
    </source>
</evidence>
<dbReference type="PANTHER" id="PTHR33540">
    <property type="entry name" value="TRNA THREONYLCARBAMOYLADENOSINE BIOSYNTHESIS PROTEIN TSAE"/>
    <property type="match status" value="1"/>
</dbReference>
<keyword evidence="5" id="KW-0819">tRNA processing</keyword>
<gene>
    <name evidence="11" type="ORF">LX97_03093</name>
</gene>
<dbReference type="Proteomes" id="UP000248584">
    <property type="component" value="Unassembled WGS sequence"/>
</dbReference>
<proteinExistence type="inferred from homology"/>
<keyword evidence="4" id="KW-0963">Cytoplasm</keyword>
<accession>A0ABX5PUC0</accession>
<evidence type="ECO:0000256" key="6">
    <source>
        <dbReference type="ARBA" id="ARBA00022723"/>
    </source>
</evidence>
<evidence type="ECO:0000256" key="9">
    <source>
        <dbReference type="ARBA" id="ARBA00022842"/>
    </source>
</evidence>
<keyword evidence="8" id="KW-0067">ATP-binding</keyword>
<dbReference type="InterPro" id="IPR003442">
    <property type="entry name" value="T6A_TsaE"/>
</dbReference>
<comment type="subcellular location">
    <subcellularLocation>
        <location evidence="1">Cytoplasm</location>
    </subcellularLocation>
</comment>
<protein>
    <recommendedName>
        <fullName evidence="3">tRNA threonylcarbamoyladenosine biosynthesis protein TsaE</fullName>
    </recommendedName>
    <alternativeName>
        <fullName evidence="10">t(6)A37 threonylcarbamoyladenosine biosynthesis protein TsaE</fullName>
    </alternativeName>
</protein>
<dbReference type="RefSeq" id="WP_015363498.1">
    <property type="nucleotide sequence ID" value="NZ_QKZR01000007.1"/>
</dbReference>
<name>A0ABX5PUC0_9FLAO</name>
<dbReference type="Pfam" id="PF02367">
    <property type="entry name" value="TsaE"/>
    <property type="match status" value="1"/>
</dbReference>
<evidence type="ECO:0000313" key="11">
    <source>
        <dbReference type="EMBL" id="PZX37071.1"/>
    </source>
</evidence>
<keyword evidence="7" id="KW-0547">Nucleotide-binding</keyword>